<organism evidence="7 8">
    <name type="scientific">Xylanibacter rodentium</name>
    <dbReference type="NCBI Taxonomy" id="2736289"/>
    <lineage>
        <taxon>Bacteria</taxon>
        <taxon>Pseudomonadati</taxon>
        <taxon>Bacteroidota</taxon>
        <taxon>Bacteroidia</taxon>
        <taxon>Bacteroidales</taxon>
        <taxon>Prevotellaceae</taxon>
        <taxon>Xylanibacter</taxon>
    </lineage>
</organism>
<evidence type="ECO:0000313" key="8">
    <source>
        <dbReference type="Proteomes" id="UP001193734"/>
    </source>
</evidence>
<evidence type="ECO:0000256" key="5">
    <source>
        <dbReference type="ARBA" id="ARBA00023167"/>
    </source>
</evidence>
<dbReference type="Pfam" id="PF01048">
    <property type="entry name" value="PNP_UDP_1"/>
    <property type="match status" value="1"/>
</dbReference>
<dbReference type="Gene3D" id="3.40.50.1580">
    <property type="entry name" value="Nucleoside phosphorylase domain"/>
    <property type="match status" value="1"/>
</dbReference>
<dbReference type="NCBIfam" id="NF004079">
    <property type="entry name" value="PRK05584.1"/>
    <property type="match status" value="1"/>
</dbReference>
<protein>
    <recommendedName>
        <fullName evidence="2">adenosylhomocysteine nucleosidase</fullName>
        <ecNumber evidence="2">3.2.2.9</ecNumber>
    </recommendedName>
</protein>
<dbReference type="Proteomes" id="UP001193734">
    <property type="component" value="Unassembled WGS sequence"/>
</dbReference>
<gene>
    <name evidence="7" type="ORF">HPS55_10660</name>
</gene>
<comment type="pathway">
    <text evidence="1">Amino-acid biosynthesis; L-methionine biosynthesis via salvage pathway; S-methyl-5-thio-alpha-D-ribose 1-phosphate from S-methyl-5'-thioadenosine (hydrolase route): step 1/2.</text>
</comment>
<comment type="caution">
    <text evidence="7">The sequence shown here is derived from an EMBL/GenBank/DDBJ whole genome shotgun (WGS) entry which is preliminary data.</text>
</comment>
<evidence type="ECO:0000256" key="1">
    <source>
        <dbReference type="ARBA" id="ARBA00004945"/>
    </source>
</evidence>
<dbReference type="InterPro" id="IPR000845">
    <property type="entry name" value="Nucleoside_phosphorylase_d"/>
</dbReference>
<dbReference type="InterPro" id="IPR010049">
    <property type="entry name" value="MTA_SAH_Nsdase"/>
</dbReference>
<evidence type="ECO:0000256" key="3">
    <source>
        <dbReference type="ARBA" id="ARBA00022605"/>
    </source>
</evidence>
<dbReference type="SUPFAM" id="SSF53167">
    <property type="entry name" value="Purine and uridine phosphorylases"/>
    <property type="match status" value="1"/>
</dbReference>
<evidence type="ECO:0000256" key="4">
    <source>
        <dbReference type="ARBA" id="ARBA00022801"/>
    </source>
</evidence>
<accession>A0ABX2AWT0</accession>
<reference evidence="7 8" key="1">
    <citation type="submission" date="2020-05" db="EMBL/GenBank/DDBJ databases">
        <title>Distinct polysaccharide utilization as determinants for interspecies competition between intestinal Prevotella spp.</title>
        <authorList>
            <person name="Galvez E.J.C."/>
            <person name="Iljazovic A."/>
            <person name="Strowig T."/>
        </authorList>
    </citation>
    <scope>NUCLEOTIDE SEQUENCE [LARGE SCALE GENOMIC DNA]</scope>
    <source>
        <strain evidence="7 8">PROD</strain>
    </source>
</reference>
<sequence length="230" mass="25013">MKIGIIIAMDKEFDRISAMLDNTAETIHGGRRYVTGTMGHNTIILHQCGIGKVNAAAGTTDMIGTFAPDAVISTGVAGGASTELQVQEVVAASQTCYHDAYCGSEVAYGQIIGLPARFEADARLLDCATSIDCGTKIHTGLTVTGDWFVDSREKMSQIIDRFPEAMAVDMESAAIAHVCHQRGVAFISFRIISDIPLSDHKAQQYFNFWDTMADRSFHVTKAFLENIQDK</sequence>
<dbReference type="NCBIfam" id="TIGR01704">
    <property type="entry name" value="MTA_SAH-Nsdase"/>
    <property type="match status" value="1"/>
</dbReference>
<dbReference type="CDD" id="cd09008">
    <property type="entry name" value="MTAN"/>
    <property type="match status" value="1"/>
</dbReference>
<dbReference type="RefSeq" id="WP_172177245.1">
    <property type="nucleotide sequence ID" value="NZ_CASGIA010000012.1"/>
</dbReference>
<keyword evidence="8" id="KW-1185">Reference proteome</keyword>
<evidence type="ECO:0000256" key="2">
    <source>
        <dbReference type="ARBA" id="ARBA00011974"/>
    </source>
</evidence>
<keyword evidence="5" id="KW-0486">Methionine biosynthesis</keyword>
<dbReference type="EC" id="3.2.2.9" evidence="2"/>
<keyword evidence="4 7" id="KW-0378">Hydrolase</keyword>
<evidence type="ECO:0000259" key="6">
    <source>
        <dbReference type="Pfam" id="PF01048"/>
    </source>
</evidence>
<dbReference type="GeneID" id="82158225"/>
<proteinExistence type="predicted"/>
<keyword evidence="7" id="KW-0326">Glycosidase</keyword>
<evidence type="ECO:0000313" key="7">
    <source>
        <dbReference type="EMBL" id="NPE14775.1"/>
    </source>
</evidence>
<dbReference type="InterPro" id="IPR035994">
    <property type="entry name" value="Nucleoside_phosphorylase_sf"/>
</dbReference>
<name>A0ABX2AWT0_9BACT</name>
<dbReference type="PANTHER" id="PTHR46832:SF1">
    <property type="entry name" value="5'-METHYLTHIOADENOSINE_S-ADENOSYLHOMOCYSTEINE NUCLEOSIDASE"/>
    <property type="match status" value="1"/>
</dbReference>
<dbReference type="PANTHER" id="PTHR46832">
    <property type="entry name" value="5'-METHYLTHIOADENOSINE/S-ADENOSYLHOMOCYSTEINE NUCLEOSIDASE"/>
    <property type="match status" value="1"/>
</dbReference>
<keyword evidence="3" id="KW-0028">Amino-acid biosynthesis</keyword>
<dbReference type="EMBL" id="JABKKE010000018">
    <property type="protein sequence ID" value="NPE14775.1"/>
    <property type="molecule type" value="Genomic_DNA"/>
</dbReference>
<dbReference type="GO" id="GO:0008782">
    <property type="term" value="F:adenosylhomocysteine nucleosidase activity"/>
    <property type="evidence" value="ECO:0007669"/>
    <property type="project" value="UniProtKB-EC"/>
</dbReference>
<feature type="domain" description="Nucleoside phosphorylase" evidence="6">
    <location>
        <begin position="2"/>
        <end position="224"/>
    </location>
</feature>